<evidence type="ECO:0000313" key="3">
    <source>
        <dbReference type="EMBL" id="MTW11316.1"/>
    </source>
</evidence>
<feature type="signal peptide" evidence="2">
    <location>
        <begin position="1"/>
        <end position="20"/>
    </location>
</feature>
<dbReference type="PANTHER" id="PTHR12558:SF13">
    <property type="entry name" value="CELL DIVISION CYCLE PROTEIN 27 HOMOLOG"/>
    <property type="match status" value="1"/>
</dbReference>
<reference evidence="3 4" key="1">
    <citation type="submission" date="2019-11" db="EMBL/GenBank/DDBJ databases">
        <title>Type strains purchased from KCTC, JCM and DSMZ.</title>
        <authorList>
            <person name="Lu H."/>
        </authorList>
    </citation>
    <scope>NUCLEOTIDE SEQUENCE [LARGE SCALE GENOMIC DNA]</scope>
    <source>
        <strain evidence="3 4">JCM 31587</strain>
    </source>
</reference>
<dbReference type="Proteomes" id="UP000472320">
    <property type="component" value="Unassembled WGS sequence"/>
</dbReference>
<feature type="repeat" description="TPR" evidence="1">
    <location>
        <begin position="115"/>
        <end position="148"/>
    </location>
</feature>
<feature type="chain" id="PRO_5027031713" description="Tetratricopeptide repeat protein" evidence="2">
    <location>
        <begin position="21"/>
        <end position="502"/>
    </location>
</feature>
<evidence type="ECO:0008006" key="5">
    <source>
        <dbReference type="Google" id="ProtNLM"/>
    </source>
</evidence>
<dbReference type="EMBL" id="WNKX01000007">
    <property type="protein sequence ID" value="MTW11316.1"/>
    <property type="molecule type" value="Genomic_DNA"/>
</dbReference>
<evidence type="ECO:0000256" key="1">
    <source>
        <dbReference type="PROSITE-ProRule" id="PRU00339"/>
    </source>
</evidence>
<evidence type="ECO:0000313" key="4">
    <source>
        <dbReference type="Proteomes" id="UP000472320"/>
    </source>
</evidence>
<dbReference type="OrthoDB" id="9814129at2"/>
<comment type="caution">
    <text evidence="3">The sequence shown here is derived from an EMBL/GenBank/DDBJ whole genome shotgun (WGS) entry which is preliminary data.</text>
</comment>
<keyword evidence="1" id="KW-0802">TPR repeat</keyword>
<dbReference type="PROSITE" id="PS50005">
    <property type="entry name" value="TPR"/>
    <property type="match status" value="1"/>
</dbReference>
<sequence>MMFHKAFITFICAVHFNSHAATNTDASALSAPKQALYSDIEKTLNDWSGENSKIVIARAKIDSFIHSDPDFLPVYIEKARLTILLGSTGGNDYGKANREALKILAEIQKKDPAYPKSYVLAGHAYLNLGDFENARKSLDYAERLGTADPWLPYNWADFYRRQKQYDKALSYGRKALILSKDNSKALLAAAYLIDQTSKLTAQPTQGVDVTEIVFASFKDPEQRMRIATRMTGGASNNSVFFDRAYEIIERQGQETPGLEAVQLAKAEWLLKKGYRRHENAIAKYDPRFSSAAEKILDSIPPSKTANGRIFSNKFAIALSNGDNGKAGKLLVDARASDIPSSRIRASEAMLMWQLKGYQAVIDILENLEESDKSRTNDELLMAAYERAGHPEMLAAYYKKQLDLDPSSAWNWGNYAGILLHINDVDGAIKYGEESLKIMKYPIAENITALAHLIKASLLKKSGKTSLANAHFDRARSIGLSKDFALEYCGNYCAEVSEMLARP</sequence>
<proteinExistence type="predicted"/>
<dbReference type="PANTHER" id="PTHR12558">
    <property type="entry name" value="CELL DIVISION CYCLE 16,23,27"/>
    <property type="match status" value="1"/>
</dbReference>
<dbReference type="AlphaFoldDB" id="A0A6L6QI45"/>
<keyword evidence="4" id="KW-1185">Reference proteome</keyword>
<dbReference type="Pfam" id="PF13181">
    <property type="entry name" value="TPR_8"/>
    <property type="match status" value="1"/>
</dbReference>
<dbReference type="Gene3D" id="1.25.40.10">
    <property type="entry name" value="Tetratricopeptide repeat domain"/>
    <property type="match status" value="2"/>
</dbReference>
<dbReference type="InterPro" id="IPR019734">
    <property type="entry name" value="TPR_rpt"/>
</dbReference>
<evidence type="ECO:0000256" key="2">
    <source>
        <dbReference type="SAM" id="SignalP"/>
    </source>
</evidence>
<dbReference type="SUPFAM" id="SSF48452">
    <property type="entry name" value="TPR-like"/>
    <property type="match status" value="2"/>
</dbReference>
<dbReference type="InterPro" id="IPR011990">
    <property type="entry name" value="TPR-like_helical_dom_sf"/>
</dbReference>
<gene>
    <name evidence="3" type="ORF">GM658_11995</name>
</gene>
<keyword evidence="2" id="KW-0732">Signal</keyword>
<dbReference type="RefSeq" id="WP_155454270.1">
    <property type="nucleotide sequence ID" value="NZ_WNKX01000007.1"/>
</dbReference>
<name>A0A6L6QI45_9BURK</name>
<protein>
    <recommendedName>
        <fullName evidence="5">Tetratricopeptide repeat protein</fullName>
    </recommendedName>
</protein>
<organism evidence="3 4">
    <name type="scientific">Massilia eburnea</name>
    <dbReference type="NCBI Taxonomy" id="1776165"/>
    <lineage>
        <taxon>Bacteria</taxon>
        <taxon>Pseudomonadati</taxon>
        <taxon>Pseudomonadota</taxon>
        <taxon>Betaproteobacteria</taxon>
        <taxon>Burkholderiales</taxon>
        <taxon>Oxalobacteraceae</taxon>
        <taxon>Telluria group</taxon>
        <taxon>Massilia</taxon>
    </lineage>
</organism>
<accession>A0A6L6QI45</accession>
<dbReference type="SMART" id="SM00028">
    <property type="entry name" value="TPR"/>
    <property type="match status" value="2"/>
</dbReference>